<dbReference type="Proteomes" id="UP000235347">
    <property type="component" value="Unassembled WGS sequence"/>
</dbReference>
<evidence type="ECO:0000313" key="2">
    <source>
        <dbReference type="EMBL" id="PMS28295.1"/>
    </source>
</evidence>
<accession>A0A2N7WG51</accession>
<keyword evidence="3" id="KW-1185">Reference proteome</keyword>
<dbReference type="AlphaFoldDB" id="A0A2N7WG51"/>
<keyword evidence="2" id="KW-0378">Hydrolase</keyword>
<feature type="domain" description="Serine aminopeptidase S33" evidence="1">
    <location>
        <begin position="5"/>
        <end position="234"/>
    </location>
</feature>
<dbReference type="PANTHER" id="PTHR43689">
    <property type="entry name" value="HYDROLASE"/>
    <property type="match status" value="1"/>
</dbReference>
<sequence>MSAWILLRGLTRESRHWADFPDHLRAAGIEERIVSADLPGSGRWFRERSPSGIAATTDFVRDRLTNEGYAPPYRIIALSLGAMVAVDWAQRFPGEVERIVLINTSLARLSTPFERLRPSAWPMIARVLGRWHSRRAAEAVVHRLTCHRTDSFDTDLTAWTAIYESAPPTRANALRQLYAAARFRGPSAALQCPVLILASRADALVHCACSSKLAAAWGATLIAHPWAGHDLPHDDPVWLAETIAAWVGNALAVAAPPTGA</sequence>
<dbReference type="InterPro" id="IPR022742">
    <property type="entry name" value="Hydrolase_4"/>
</dbReference>
<dbReference type="GO" id="GO:0016787">
    <property type="term" value="F:hydrolase activity"/>
    <property type="evidence" value="ECO:0007669"/>
    <property type="project" value="UniProtKB-KW"/>
</dbReference>
<dbReference type="InterPro" id="IPR029058">
    <property type="entry name" value="AB_hydrolase_fold"/>
</dbReference>
<evidence type="ECO:0000313" key="3">
    <source>
        <dbReference type="Proteomes" id="UP000235347"/>
    </source>
</evidence>
<organism evidence="2 3">
    <name type="scientific">Trinickia soli</name>
    <dbReference type="NCBI Taxonomy" id="380675"/>
    <lineage>
        <taxon>Bacteria</taxon>
        <taxon>Pseudomonadati</taxon>
        <taxon>Pseudomonadota</taxon>
        <taxon>Betaproteobacteria</taxon>
        <taxon>Burkholderiales</taxon>
        <taxon>Burkholderiaceae</taxon>
        <taxon>Trinickia</taxon>
    </lineage>
</organism>
<dbReference type="Gene3D" id="3.40.50.1820">
    <property type="entry name" value="alpha/beta hydrolase"/>
    <property type="match status" value="1"/>
</dbReference>
<dbReference type="SUPFAM" id="SSF53474">
    <property type="entry name" value="alpha/beta-Hydrolases"/>
    <property type="match status" value="1"/>
</dbReference>
<dbReference type="RefSeq" id="WP_102607885.1">
    <property type="nucleotide sequence ID" value="NZ_CADIKD010000005.1"/>
</dbReference>
<gene>
    <name evidence="2" type="ORF">C0Z19_00780</name>
</gene>
<evidence type="ECO:0000259" key="1">
    <source>
        <dbReference type="Pfam" id="PF12146"/>
    </source>
</evidence>
<protein>
    <submittedName>
        <fullName evidence="2">Alpha/beta hydrolase</fullName>
    </submittedName>
</protein>
<proteinExistence type="predicted"/>
<name>A0A2N7WG51_9BURK</name>
<dbReference type="PANTHER" id="PTHR43689:SF8">
    <property type="entry name" value="ALPHA_BETA-HYDROLASES SUPERFAMILY PROTEIN"/>
    <property type="match status" value="1"/>
</dbReference>
<dbReference type="EMBL" id="PNYB01000001">
    <property type="protein sequence ID" value="PMS28295.1"/>
    <property type="molecule type" value="Genomic_DNA"/>
</dbReference>
<comment type="caution">
    <text evidence="2">The sequence shown here is derived from an EMBL/GenBank/DDBJ whole genome shotgun (WGS) entry which is preliminary data.</text>
</comment>
<dbReference type="Pfam" id="PF12146">
    <property type="entry name" value="Hydrolase_4"/>
    <property type="match status" value="1"/>
</dbReference>
<reference evidence="2 3" key="1">
    <citation type="submission" date="2018-01" db="EMBL/GenBank/DDBJ databases">
        <title>Whole genome analyses suggest that Burkholderia sensu lato contains two further novel genera in the rhizoxinica-symbiotica group Mycetohabitans gen. nov., and Trinickia gen. nov.: implications for the evolution of diazotrophy and nodulation in the Burkholderiaceae.</title>
        <authorList>
            <person name="Estrada-de los Santos P."/>
            <person name="Palmer M."/>
            <person name="Chavez-Ramirez B."/>
            <person name="Beukes C."/>
            <person name="Steenkamp E.T."/>
            <person name="Hirsch A.M."/>
            <person name="Manyaka P."/>
            <person name="Maluk M."/>
            <person name="Lafos M."/>
            <person name="Crook M."/>
            <person name="Gross E."/>
            <person name="Simon M.F."/>
            <person name="Bueno dos Reis Junior F."/>
            <person name="Poole P.S."/>
            <person name="Venter S.N."/>
            <person name="James E.K."/>
        </authorList>
    </citation>
    <scope>NUCLEOTIDE SEQUENCE [LARGE SCALE GENOMIC DNA]</scope>
    <source>
        <strain evidence="2 3">GP25-8</strain>
    </source>
</reference>